<dbReference type="InterPro" id="IPR001509">
    <property type="entry name" value="Epimerase_deHydtase"/>
</dbReference>
<feature type="domain" description="NAD-dependent epimerase/dehydratase" evidence="1">
    <location>
        <begin position="2"/>
        <end position="223"/>
    </location>
</feature>
<reference evidence="3" key="1">
    <citation type="journal article" date="2019" name="Int. J. Syst. Evol. Microbiol.">
        <title>The Global Catalogue of Microorganisms (GCM) 10K type strain sequencing project: providing services to taxonomists for standard genome sequencing and annotation.</title>
        <authorList>
            <consortium name="The Broad Institute Genomics Platform"/>
            <consortium name="The Broad Institute Genome Sequencing Center for Infectious Disease"/>
            <person name="Wu L."/>
            <person name="Ma J."/>
        </authorList>
    </citation>
    <scope>NUCLEOTIDE SEQUENCE [LARGE SCALE GENOMIC DNA]</scope>
    <source>
        <strain evidence="3">CGMCC 4.7277</strain>
    </source>
</reference>
<dbReference type="Pfam" id="PF01370">
    <property type="entry name" value="Epimerase"/>
    <property type="match status" value="1"/>
</dbReference>
<evidence type="ECO:0000313" key="3">
    <source>
        <dbReference type="Proteomes" id="UP001596084"/>
    </source>
</evidence>
<dbReference type="PANTHER" id="PTHR43245">
    <property type="entry name" value="BIFUNCTIONAL POLYMYXIN RESISTANCE PROTEIN ARNA"/>
    <property type="match status" value="1"/>
</dbReference>
<dbReference type="InterPro" id="IPR050177">
    <property type="entry name" value="Lipid_A_modif_metabolic_enz"/>
</dbReference>
<organism evidence="2 3">
    <name type="scientific">Polaromonas jejuensis</name>
    <dbReference type="NCBI Taxonomy" id="457502"/>
    <lineage>
        <taxon>Bacteria</taxon>
        <taxon>Pseudomonadati</taxon>
        <taxon>Pseudomonadota</taxon>
        <taxon>Betaproteobacteria</taxon>
        <taxon>Burkholderiales</taxon>
        <taxon>Comamonadaceae</taxon>
        <taxon>Polaromonas</taxon>
    </lineage>
</organism>
<comment type="caution">
    <text evidence="2">The sequence shown here is derived from an EMBL/GenBank/DDBJ whole genome shotgun (WGS) entry which is preliminary data.</text>
</comment>
<evidence type="ECO:0000259" key="1">
    <source>
        <dbReference type="Pfam" id="PF01370"/>
    </source>
</evidence>
<keyword evidence="3" id="KW-1185">Reference proteome</keyword>
<proteinExistence type="predicted"/>
<dbReference type="PANTHER" id="PTHR43245:SF58">
    <property type="entry name" value="BLL5923 PROTEIN"/>
    <property type="match status" value="1"/>
</dbReference>
<sequence length="318" mass="33537">MILVTGASGFVGGAAVDLFVKRGRLVRVATRRAGVSTAANAAMVTVGDLSAQTDWSAALAGVEAVVHAAARVHVMQDVAVDPLAEFRRINVQGTLNLARQAAAAGVRRFVFISSIKVNGEATTLGLPFFADDIPAPLDPYGVSKMEAEQGLREIAAETGMEVVIIRPPLVYGPGVKANFQAMMRWLARGVPLPLGAIKNRRSLVALDNLVDLIVTCVDHQAAVNQTFLVSDGEDLSTTQLLQRMGQALGRPARLAPVPPALLKLGAVLVGKPAVAQRLCGSLQVDISKTRQLLGWTPPLSVDEGLKKAAEGYLREASV</sequence>
<dbReference type="EMBL" id="JBHSMX010000011">
    <property type="protein sequence ID" value="MFC5520579.1"/>
    <property type="molecule type" value="Genomic_DNA"/>
</dbReference>
<dbReference type="InterPro" id="IPR036291">
    <property type="entry name" value="NAD(P)-bd_dom_sf"/>
</dbReference>
<dbReference type="SUPFAM" id="SSF51735">
    <property type="entry name" value="NAD(P)-binding Rossmann-fold domains"/>
    <property type="match status" value="1"/>
</dbReference>
<protein>
    <submittedName>
        <fullName evidence="2">UDP-glucose 4-epimerase family protein</fullName>
    </submittedName>
</protein>
<dbReference type="CDD" id="cd05232">
    <property type="entry name" value="UDP_G4E_4_SDR_e"/>
    <property type="match status" value="1"/>
</dbReference>
<dbReference type="Proteomes" id="UP001596084">
    <property type="component" value="Unassembled WGS sequence"/>
</dbReference>
<gene>
    <name evidence="2" type="ORF">ACFPP7_06575</name>
</gene>
<dbReference type="Gene3D" id="3.40.50.720">
    <property type="entry name" value="NAD(P)-binding Rossmann-like Domain"/>
    <property type="match status" value="1"/>
</dbReference>
<name>A0ABW0Q8D8_9BURK</name>
<evidence type="ECO:0000313" key="2">
    <source>
        <dbReference type="EMBL" id="MFC5520579.1"/>
    </source>
</evidence>
<accession>A0ABW0Q8D8</accession>
<dbReference type="RefSeq" id="WP_068831299.1">
    <property type="nucleotide sequence ID" value="NZ_JBHSMX010000011.1"/>
</dbReference>